<dbReference type="PANTHER" id="PTHR30203">
    <property type="entry name" value="OUTER MEMBRANE CATION EFFLUX PROTEIN"/>
    <property type="match status" value="1"/>
</dbReference>
<keyword evidence="2" id="KW-0472">Membrane</keyword>
<dbReference type="Proteomes" id="UP001059295">
    <property type="component" value="Chromosome"/>
</dbReference>
<dbReference type="Gene3D" id="2.20.200.10">
    <property type="entry name" value="Outer membrane efflux proteins (OEP)"/>
    <property type="match status" value="1"/>
</dbReference>
<keyword evidence="4" id="KW-1185">Reference proteome</keyword>
<organism evidence="3 4">
    <name type="scientific">Alistipes ihumii AP11</name>
    <dbReference type="NCBI Taxonomy" id="1211813"/>
    <lineage>
        <taxon>Bacteria</taxon>
        <taxon>Pseudomonadati</taxon>
        <taxon>Bacteroidota</taxon>
        <taxon>Bacteroidia</taxon>
        <taxon>Bacteroidales</taxon>
        <taxon>Rikenellaceae</taxon>
        <taxon>Alistipes</taxon>
    </lineage>
</organism>
<reference evidence="3" key="1">
    <citation type="journal article" date="2022" name="Cell">
        <title>Design, construction, and in vivo augmentation of a complex gut microbiome.</title>
        <authorList>
            <person name="Cheng A.G."/>
            <person name="Ho P.Y."/>
            <person name="Aranda-Diaz A."/>
            <person name="Jain S."/>
            <person name="Yu F.B."/>
            <person name="Meng X."/>
            <person name="Wang M."/>
            <person name="Iakiviak M."/>
            <person name="Nagashima K."/>
            <person name="Zhao A."/>
            <person name="Murugkar P."/>
            <person name="Patil A."/>
            <person name="Atabakhsh K."/>
            <person name="Weakley A."/>
            <person name="Yan J."/>
            <person name="Brumbaugh A.R."/>
            <person name="Higginbottom S."/>
            <person name="Dimas A."/>
            <person name="Shiver A.L."/>
            <person name="Deutschbauer A."/>
            <person name="Neff N."/>
            <person name="Sonnenburg J.L."/>
            <person name="Huang K.C."/>
            <person name="Fischbach M.A."/>
        </authorList>
    </citation>
    <scope>NUCLEOTIDE SEQUENCE</scope>
    <source>
        <strain evidence="3">AP11</strain>
    </source>
</reference>
<comment type="subcellular location">
    <subcellularLocation>
        <location evidence="2">Cell membrane</location>
        <topology evidence="2">Lipid-anchor</topology>
    </subcellularLocation>
</comment>
<dbReference type="Pfam" id="PF02321">
    <property type="entry name" value="OEP"/>
    <property type="match status" value="2"/>
</dbReference>
<keyword evidence="2" id="KW-0812">Transmembrane</keyword>
<accession>A0ABY5V3S0</accession>
<dbReference type="InterPro" id="IPR003423">
    <property type="entry name" value="OMP_efflux"/>
</dbReference>
<sequence length="466" mass="51415">MRNPKYLPLLLASAALFGCTVGPRFEPPAVAIPQRYIGQASDAASDLGWWELFNDTTLVRLVSTALRNNRNIAVALSRVEQARLTLKATKASLGPSVGYGLDAQYGTESYVGLTTDKPEQSYMIKPTISWEVDLFGKIRRMSEADRAQMLATDRAAQGVMVSLAAEVATTYFDYLQYEYAEYISRSTLRSREDTYRLMESSYRAGTINEMELSQSRAAVATAQAAIPRFERARQQALHALSLLLGQNPSDDLIGRHASLAELDMPEEIPAGLPSDLLERRPDMQEAYYQVMAANAEIGVAQAMRFPSIALTANGGTLSDDVSRLFGSKSYLWSVAGNLTGPVFQFGANKRRVQIAREKHRESVLNYEQCYLQALREVEDALTAVNTYRAQIEAMKTLVRSAERADTVAMQRYRGGLTDYLDVLDAERTLFEAQTDYADAVGSAMSSYVTLYKALGGGITMPATEAN</sequence>
<dbReference type="Gene3D" id="1.20.1600.10">
    <property type="entry name" value="Outer membrane efflux proteins (OEP)"/>
    <property type="match status" value="1"/>
</dbReference>
<comment type="similarity">
    <text evidence="1 2">Belongs to the outer membrane factor (OMF) (TC 1.B.17) family.</text>
</comment>
<dbReference type="PROSITE" id="PS51257">
    <property type="entry name" value="PROKAR_LIPOPROTEIN"/>
    <property type="match status" value="1"/>
</dbReference>
<dbReference type="NCBIfam" id="TIGR01845">
    <property type="entry name" value="outer_NodT"/>
    <property type="match status" value="1"/>
</dbReference>
<name>A0ABY5V3S0_9BACT</name>
<evidence type="ECO:0000256" key="1">
    <source>
        <dbReference type="ARBA" id="ARBA00007613"/>
    </source>
</evidence>
<dbReference type="InterPro" id="IPR010131">
    <property type="entry name" value="MdtP/NodT-like"/>
</dbReference>
<dbReference type="SUPFAM" id="SSF56954">
    <property type="entry name" value="Outer membrane efflux proteins (OEP)"/>
    <property type="match status" value="1"/>
</dbReference>
<dbReference type="EMBL" id="CP102294">
    <property type="protein sequence ID" value="UWN58249.1"/>
    <property type="molecule type" value="Genomic_DNA"/>
</dbReference>
<keyword evidence="2" id="KW-1134">Transmembrane beta strand</keyword>
<protein>
    <submittedName>
        <fullName evidence="3">Efflux transporter outer membrane subunit</fullName>
    </submittedName>
</protein>
<gene>
    <name evidence="3" type="ORF">NQ491_01280</name>
</gene>
<evidence type="ECO:0000313" key="4">
    <source>
        <dbReference type="Proteomes" id="UP001059295"/>
    </source>
</evidence>
<evidence type="ECO:0000256" key="2">
    <source>
        <dbReference type="RuleBase" id="RU362097"/>
    </source>
</evidence>
<evidence type="ECO:0000313" key="3">
    <source>
        <dbReference type="EMBL" id="UWN58249.1"/>
    </source>
</evidence>
<keyword evidence="2" id="KW-0449">Lipoprotein</keyword>
<proteinExistence type="inferred from homology"/>
<keyword evidence="2" id="KW-0564">Palmitate</keyword>